<feature type="region of interest" description="Disordered" evidence="1">
    <location>
        <begin position="256"/>
        <end position="288"/>
    </location>
</feature>
<dbReference type="Proteomes" id="UP000764045">
    <property type="component" value="Unassembled WGS sequence"/>
</dbReference>
<gene>
    <name evidence="2" type="ORF">H6B30_12100</name>
</gene>
<proteinExistence type="predicted"/>
<evidence type="ECO:0000313" key="2">
    <source>
        <dbReference type="EMBL" id="MBM6662483.1"/>
    </source>
</evidence>
<comment type="caution">
    <text evidence="2">The sequence shown here is derived from an EMBL/GenBank/DDBJ whole genome shotgun (WGS) entry which is preliminary data.</text>
</comment>
<accession>A0A939B3X9</accession>
<evidence type="ECO:0000256" key="1">
    <source>
        <dbReference type="SAM" id="MobiDB-lite"/>
    </source>
</evidence>
<dbReference type="EMBL" id="JACJJL010000022">
    <property type="protein sequence ID" value="MBM6662483.1"/>
    <property type="molecule type" value="Genomic_DNA"/>
</dbReference>
<organism evidence="2 3">
    <name type="scientific">Marseilla massiliensis</name>
    <dbReference type="NCBI Taxonomy" id="1841864"/>
    <lineage>
        <taxon>Bacteria</taxon>
        <taxon>Pseudomonadati</taxon>
        <taxon>Bacteroidota</taxon>
        <taxon>Bacteroidia</taxon>
        <taxon>Bacteroidales</taxon>
        <taxon>Prevotellaceae</taxon>
        <taxon>Marseilla</taxon>
    </lineage>
</organism>
<keyword evidence="3" id="KW-1185">Reference proteome</keyword>
<name>A0A939B3X9_9BACT</name>
<reference evidence="2 3" key="1">
    <citation type="journal article" date="2021" name="Sci. Rep.">
        <title>The distribution of antibiotic resistance genes in chicken gut microbiota commensals.</title>
        <authorList>
            <person name="Juricova H."/>
            <person name="Matiasovicova J."/>
            <person name="Kubasova T."/>
            <person name="Cejkova D."/>
            <person name="Rychlik I."/>
        </authorList>
    </citation>
    <scope>NUCLEOTIDE SEQUENCE [LARGE SCALE GENOMIC DNA]</scope>
    <source>
        <strain evidence="2 3">An819</strain>
    </source>
</reference>
<dbReference type="AlphaFoldDB" id="A0A939B3X9"/>
<dbReference type="RefSeq" id="WP_205110917.1">
    <property type="nucleotide sequence ID" value="NZ_JACJJL010000022.1"/>
</dbReference>
<protein>
    <submittedName>
        <fullName evidence="2">Uncharacterized protein</fullName>
    </submittedName>
</protein>
<sequence>MKQNGTPATVPMARLGSAADKPLDEYQEKRGDAFYRYVYAYDEDLMRSSETIYKKVKGDDGRWGEQTLYDVGTYLYEYDSQGRVKAKTVSYGKNEDFVSYRVMVDYGTDGTTTYTRYELDSGDGSYRLARQWSCYDGGQLASSAEYDYDGWAKYARTFAKNGIATGGGNDLRKYVCSGTVNDSTVTHYWRDDSNAEWRQERIEANRHHNWGTGRLAVYKCYGTDEYYGSYEERMFEFGYDGLGRITSIKKYYTGNDDDSQPGWSGDTDGDGATYGSDSPARASRAATGEPQWRLEYSETYEYWGDEVYGVGNPWHDVFGMDGPLKRIYLDDEGYITQTLFERDASGKLLSVSYSDEDIEGVTETGTVEVDADGLITRIEDTSEETYGDEYYYYSDATEYTWEGGLVTEAVNTWHTKTRYPDGQREYTEVTNFRYSYGEGSFTVTAENDQSANKDECTITDDGSRYSVATRSCTDGTWTDDYRFVREVQQEDVSFVMPDISADMAGFSPDSTVVASVAGRVVCAYDCGYDNDMNYGFHSIEEDNSYNYMNAISGKTYFAISHDGDETVCSDIEGRPIYVVAGGRLVRQYIYHEADHGNAGPTTGSGNAGMSRAATVPAGLAYDEITYAYDSQGRIAGRTEVSVSEDGTRTEEVKLEYTYNEAAAIATAEATAKAGVRLTGRTLGMADGSRFSVYNAAGQLLAEGATEFTPAAAGIYIVKAGGLTAKVAVR</sequence>
<evidence type="ECO:0000313" key="3">
    <source>
        <dbReference type="Proteomes" id="UP000764045"/>
    </source>
</evidence>